<dbReference type="RefSeq" id="XP_051359994.1">
    <property type="nucleotide sequence ID" value="XM_051509004.1"/>
</dbReference>
<dbReference type="Gene3D" id="3.40.50.300">
    <property type="entry name" value="P-loop containing nucleotide triphosphate hydrolases"/>
    <property type="match status" value="1"/>
</dbReference>
<feature type="repeat" description="ANK" evidence="3">
    <location>
        <begin position="1960"/>
        <end position="1992"/>
    </location>
</feature>
<dbReference type="InterPro" id="IPR056884">
    <property type="entry name" value="NPHP3-like_N"/>
</dbReference>
<reference evidence="6" key="1">
    <citation type="journal article" date="2021" name="J Fungi (Basel)">
        <title>Genomic and Metabolomic Analyses of the Marine Fungus Emericellopsis cladophorae: Insights into Saltwater Adaptability Mechanisms and Its Biosynthetic Potential.</title>
        <authorList>
            <person name="Goncalves M.F.M."/>
            <person name="Hilario S."/>
            <person name="Van de Peer Y."/>
            <person name="Esteves A.C."/>
            <person name="Alves A."/>
        </authorList>
    </citation>
    <scope>NUCLEOTIDE SEQUENCE</scope>
    <source>
        <strain evidence="6">MUM 19.33</strain>
    </source>
</reference>
<dbReference type="InterPro" id="IPR007111">
    <property type="entry name" value="NACHT_NTPase"/>
</dbReference>
<feature type="compositionally biased region" description="Polar residues" evidence="4">
    <location>
        <begin position="2151"/>
        <end position="2165"/>
    </location>
</feature>
<dbReference type="SUPFAM" id="SSF53167">
    <property type="entry name" value="Purine and uridine phosphorylases"/>
    <property type="match status" value="1"/>
</dbReference>
<evidence type="ECO:0000313" key="7">
    <source>
        <dbReference type="Proteomes" id="UP001055219"/>
    </source>
</evidence>
<evidence type="ECO:0000313" key="6">
    <source>
        <dbReference type="EMBL" id="KAI6779138.1"/>
    </source>
</evidence>
<feature type="repeat" description="ANK" evidence="3">
    <location>
        <begin position="1014"/>
        <end position="1046"/>
    </location>
</feature>
<keyword evidence="2 3" id="KW-0040">ANK repeat</keyword>
<evidence type="ECO:0000256" key="3">
    <source>
        <dbReference type="PROSITE-ProRule" id="PRU00023"/>
    </source>
</evidence>
<dbReference type="EMBL" id="JAGIXG020000052">
    <property type="protein sequence ID" value="KAI6779138.1"/>
    <property type="molecule type" value="Genomic_DNA"/>
</dbReference>
<feature type="domain" description="NACHT" evidence="5">
    <location>
        <begin position="434"/>
        <end position="582"/>
    </location>
</feature>
<reference evidence="6" key="2">
    <citation type="submission" date="2022-07" db="EMBL/GenBank/DDBJ databases">
        <authorList>
            <person name="Goncalves M.F.M."/>
            <person name="Hilario S."/>
            <person name="Van De Peer Y."/>
            <person name="Esteves A.C."/>
            <person name="Alves A."/>
        </authorList>
    </citation>
    <scope>NUCLEOTIDE SEQUENCE</scope>
    <source>
        <strain evidence="6">MUM 19.33</strain>
    </source>
</reference>
<dbReference type="Pfam" id="PF12796">
    <property type="entry name" value="Ank_2"/>
    <property type="match status" value="7"/>
</dbReference>
<feature type="region of interest" description="Disordered" evidence="4">
    <location>
        <begin position="2039"/>
        <end position="2085"/>
    </location>
</feature>
<comment type="caution">
    <text evidence="6">The sequence shown here is derived from an EMBL/GenBank/DDBJ whole genome shotgun (WGS) entry which is preliminary data.</text>
</comment>
<feature type="region of interest" description="Disordered" evidence="4">
    <location>
        <begin position="1524"/>
        <end position="1544"/>
    </location>
</feature>
<dbReference type="SUPFAM" id="SSF48403">
    <property type="entry name" value="Ankyrin repeat"/>
    <property type="match status" value="3"/>
</dbReference>
<feature type="repeat" description="ANK" evidence="3">
    <location>
        <begin position="1799"/>
        <end position="1827"/>
    </location>
</feature>
<dbReference type="OrthoDB" id="1577640at2759"/>
<feature type="repeat" description="ANK" evidence="3">
    <location>
        <begin position="914"/>
        <end position="946"/>
    </location>
</feature>
<keyword evidence="1" id="KW-0677">Repeat</keyword>
<dbReference type="SMART" id="SM00248">
    <property type="entry name" value="ANK"/>
    <property type="match status" value="24"/>
</dbReference>
<dbReference type="InterPro" id="IPR036770">
    <property type="entry name" value="Ankyrin_rpt-contain_sf"/>
</dbReference>
<feature type="region of interest" description="Disordered" evidence="4">
    <location>
        <begin position="220"/>
        <end position="243"/>
    </location>
</feature>
<keyword evidence="7" id="KW-1185">Reference proteome</keyword>
<dbReference type="Pfam" id="PF24883">
    <property type="entry name" value="NPHP3_N"/>
    <property type="match status" value="1"/>
</dbReference>
<dbReference type="InterPro" id="IPR054471">
    <property type="entry name" value="GPIID_WHD"/>
</dbReference>
<evidence type="ECO:0000256" key="1">
    <source>
        <dbReference type="ARBA" id="ARBA00022737"/>
    </source>
</evidence>
<name>A0A9P9XWW2_9HYPO</name>
<feature type="compositionally biased region" description="Basic and acidic residues" evidence="4">
    <location>
        <begin position="2174"/>
        <end position="2194"/>
    </location>
</feature>
<dbReference type="InterPro" id="IPR035994">
    <property type="entry name" value="Nucleoside_phosphorylase_sf"/>
</dbReference>
<dbReference type="PROSITE" id="PS50837">
    <property type="entry name" value="NACHT"/>
    <property type="match status" value="1"/>
</dbReference>
<dbReference type="InterPro" id="IPR002110">
    <property type="entry name" value="Ankyrin_rpt"/>
</dbReference>
<dbReference type="PROSITE" id="PS50088">
    <property type="entry name" value="ANK_REPEAT"/>
    <property type="match status" value="11"/>
</dbReference>
<feature type="compositionally biased region" description="Acidic residues" evidence="4">
    <location>
        <begin position="226"/>
        <end position="242"/>
    </location>
</feature>
<feature type="repeat" description="ANK" evidence="3">
    <location>
        <begin position="1596"/>
        <end position="1628"/>
    </location>
</feature>
<gene>
    <name evidence="6" type="ORF">J7T54_007593</name>
</gene>
<dbReference type="PROSITE" id="PS50297">
    <property type="entry name" value="ANK_REP_REGION"/>
    <property type="match status" value="9"/>
</dbReference>
<dbReference type="GeneID" id="75834067"/>
<feature type="repeat" description="ANK" evidence="3">
    <location>
        <begin position="1680"/>
        <end position="1709"/>
    </location>
</feature>
<feature type="repeat" description="ANK" evidence="3">
    <location>
        <begin position="948"/>
        <end position="980"/>
    </location>
</feature>
<dbReference type="PANTHER" id="PTHR24123">
    <property type="entry name" value="ANKYRIN REPEAT-CONTAINING"/>
    <property type="match status" value="1"/>
</dbReference>
<feature type="compositionally biased region" description="Low complexity" evidence="4">
    <location>
        <begin position="2039"/>
        <end position="2054"/>
    </location>
</feature>
<dbReference type="Gene3D" id="1.25.40.20">
    <property type="entry name" value="Ankyrin repeat-containing domain"/>
    <property type="match status" value="9"/>
</dbReference>
<dbReference type="Gene3D" id="3.40.50.1580">
    <property type="entry name" value="Nucleoside phosphorylase domain"/>
    <property type="match status" value="1"/>
</dbReference>
<dbReference type="PRINTS" id="PR01415">
    <property type="entry name" value="ANKYRIN"/>
</dbReference>
<protein>
    <recommendedName>
        <fullName evidence="5">NACHT domain-containing protein</fullName>
    </recommendedName>
</protein>
<dbReference type="InterPro" id="IPR051165">
    <property type="entry name" value="Multifunctional_ANK_Repeat"/>
</dbReference>
<feature type="repeat" description="ANK" evidence="3">
    <location>
        <begin position="1239"/>
        <end position="1271"/>
    </location>
</feature>
<dbReference type="PANTHER" id="PTHR24123:SF60">
    <property type="entry name" value="NACHT AND ANKYRIN DOMAIN PROTEIN (AFU_ORTHOLOGUE AFUA_6G07030)"/>
    <property type="match status" value="1"/>
</dbReference>
<feature type="compositionally biased region" description="Basic and acidic residues" evidence="4">
    <location>
        <begin position="1524"/>
        <end position="1540"/>
    </location>
</feature>
<evidence type="ECO:0000256" key="4">
    <source>
        <dbReference type="SAM" id="MobiDB-lite"/>
    </source>
</evidence>
<dbReference type="GO" id="GO:0009116">
    <property type="term" value="P:nucleoside metabolic process"/>
    <property type="evidence" value="ECO:0007669"/>
    <property type="project" value="InterPro"/>
</dbReference>
<evidence type="ECO:0000256" key="2">
    <source>
        <dbReference type="ARBA" id="ARBA00023043"/>
    </source>
</evidence>
<feature type="compositionally biased region" description="Polar residues" evidence="4">
    <location>
        <begin position="2055"/>
        <end position="2070"/>
    </location>
</feature>
<feature type="region of interest" description="Disordered" evidence="4">
    <location>
        <begin position="2149"/>
        <end position="2206"/>
    </location>
</feature>
<dbReference type="Pfam" id="PF22939">
    <property type="entry name" value="WHD_GPIID"/>
    <property type="match status" value="1"/>
</dbReference>
<evidence type="ECO:0000259" key="5">
    <source>
        <dbReference type="PROSITE" id="PS50837"/>
    </source>
</evidence>
<feature type="repeat" description="ANK" evidence="3">
    <location>
        <begin position="1840"/>
        <end position="1872"/>
    </location>
</feature>
<feature type="repeat" description="ANK" evidence="3">
    <location>
        <begin position="1340"/>
        <end position="1372"/>
    </location>
</feature>
<organism evidence="6 7">
    <name type="scientific">Emericellopsis cladophorae</name>
    <dbReference type="NCBI Taxonomy" id="2686198"/>
    <lineage>
        <taxon>Eukaryota</taxon>
        <taxon>Fungi</taxon>
        <taxon>Dikarya</taxon>
        <taxon>Ascomycota</taxon>
        <taxon>Pezizomycotina</taxon>
        <taxon>Sordariomycetes</taxon>
        <taxon>Hypocreomycetidae</taxon>
        <taxon>Hypocreales</taxon>
        <taxon>Bionectriaceae</taxon>
        <taxon>Emericellopsis</taxon>
    </lineage>
</organism>
<dbReference type="InterPro" id="IPR027417">
    <property type="entry name" value="P-loop_NTPase"/>
</dbReference>
<feature type="repeat" description="ANK" evidence="3">
    <location>
        <begin position="1194"/>
        <end position="1226"/>
    </location>
</feature>
<sequence>MSDKQRKCLSRSAYNIGWICALPLELAASVGMFDEAHQDLDLARGDGNMYTLGEIAGHNIVMACLPAGSTGVTPAATVAANMLRSFPKIRFGLMVGVGGGAPARRARPGEDIRLGDVVVSIPQRELGGVVKYDCGKTVAGGVFEHTGLLNMPPAPLANAVAKLRGMHEAKRSAVSRYVAAMINKVMADEDANPEFEDLYCCPDPKYDQLFAAEYEHTIVPVSPSQEDSDDDERLSSEDEDDIPLPCPHCDPARLVQRKPRKYPGPVIHYGTIASADQVMRHALTRDAIRKKHGILCFDMEAAGLMNDFPCLVVRGICDYADTHKHKIWQRYAAATAAAYTKELLQVVLREDVETTEEVVKILERVEHGVHDIKQNVDRLAKDRARQDRDRILNWLDSDTHTKRLLDSYEKWQPSTVQKLFESEAYRDWTYGEAQTLWCPGIAGGGKTVFSSVVVSSLKAGQEAQAEASRAAVLCLFCEYERQKEQTLRTLAAAMLRQLADQCELLPDELGDLFEKHGTGASSHLRFEDVSLALTRLLKEFPRVYLIVDALDECSDQTRRELLAHLAEQQRKTGLRILATARPTVEFEKEFSIKCQELEIRADVLDVKSVLDTLIDKSTSFVREDEGLRRRVTDNIVFAVDGMFLLVQPFLDSVIGERSRGHVEDALQTLMDSPDKLTTVYENALCRIGGQKPGDRNLAHRMLSWVVESKRPLTRDEFLHALAIQTGSLHFQRHYILENLDGAVALCAGLVVINERSDTVQLMHHTTRTYLEDPERRPGWMAESRAMIASACVTYISYSVFEDGPCHGDEEMGRRLDEYPFLPYAAQHWGHHGHDAGGETESMQHLALQFLLNQEKLASANQAMHFTGRRYSGYSSWYDREVTALHLVAAFGLPSTTRQLLAATGADAIDKRDGDGRTALHRAAENGDEAVIRILLGHSANIVAEEGTFGQTPLHLAALNGREAATRVLMEHGASSLACDADGWMPIHTASWMGHADVAGTLLVTTDAVHVLSGDGLTALHCAAAQGHAELAQLLIRSGADVNAVDDEGWTPLHWASKKRHDVLKPRVLSLKDETSALLRRFVELQEEMDEVIHQQADVLQDRLATTLRKPLDFWQTRLAWLPSGAIGLNMGHEYGEMVAALQMSPNVPSVTLPWSIWNMMGDTGEGPQWQGASEAKEEEEDEPANVRFMFAIQDELTAMHCTTACGHAEVSRLLVRHGADIEQRCHTTIETKFLVKVETMTTALHLAAFSSHEAMVSILLEQGADMRARTESQYKTQGVEFVRPKPAKKFGMLARPDVEWTPLHCGVVSGSEDVVQMLLDIMKGAGVQETGIVDFFTLKCELTALHMAVVLGYVGKVRLLLAGGANVNAQGWINLDLPLNYHSSVEKKKTLPFRMEGTSLQLATLLARNEMMGILIQRKADVEAKLRIEIGTLRANLSSLQIATICRRKAAIQLLLDQRADATAKILVRVEGDENNGAELNGLHLMAFFRDWRLADSLIHAGADVNDELRIDVNVCKAEKLADLHRGGPDGKHGRDKGSEEEAEEPVDSIHAFFTRTARNFVALLGDQLEDTPMFGSLFQTLERQDEKETSYHVKIRSTALSLAILAVNEQVVQVLIDNGADMHVASMFAVGSLYIQCQPLHLAVLCGAEAAVAHLIDAGADTCAQLVIQVGEEIRVCLSPLHLACLIGHETLVGLLLERGVDARALCRVNDEDENVVSALHFAALLGQEAIVAALVDSKGDASQRCRLLLRPKIDMEMDLSASHLAALSGNVHVVKTVLDTDHDRQQLARLDCHKMHATFTVLHLAALWGHEQVVTHLLEKGHDVHTPCVIDIQYMSHVQLTCLHLAAFAGGLDMMTRLLDAGADVHQAAVIDGPAFRTKLTALHITAFARHRGLMEMLLDLDMDIHLPVQADVWEEMHVELSLLHIAALWRVQVTQLLLDKGFDVNARLVIQGPETHAEMTALHMAAGLDNKRLALLLLDREADPNARALVVTDDVNVDMTALHVALGRRCDDMVRLLVSKRPLRTEEHAWLASDADSDGSSLLSEVSNSTSPYDSNYTRPSNRSSPGRSYFSPRADGDSQNHQRLWLPSWPARQWPWRLVDTRIGGSVRIVGREPQGVLGLTHKGHGLNLGTGLDMTPVLLLRPIKSSPASRNQYTPSQSPHTADDGDGNGQDHGDSDALHQDMAVHHQDVGLDGGPQSPVSE</sequence>
<dbReference type="Proteomes" id="UP001055219">
    <property type="component" value="Unassembled WGS sequence"/>
</dbReference>
<dbReference type="Pfam" id="PF00023">
    <property type="entry name" value="Ank"/>
    <property type="match status" value="2"/>
</dbReference>
<accession>A0A9P9XWW2</accession>
<proteinExistence type="predicted"/>
<dbReference type="GO" id="GO:0003824">
    <property type="term" value="F:catalytic activity"/>
    <property type="evidence" value="ECO:0007669"/>
    <property type="project" value="InterPro"/>
</dbReference>